<feature type="transmembrane region" description="Helical" evidence="5">
    <location>
        <begin position="337"/>
        <end position="355"/>
    </location>
</feature>
<organism evidence="6 8">
    <name type="scientific">Chryseobacterium daecheongense</name>
    <dbReference type="NCBI Taxonomy" id="192389"/>
    <lineage>
        <taxon>Bacteria</taxon>
        <taxon>Pseudomonadati</taxon>
        <taxon>Bacteroidota</taxon>
        <taxon>Flavobacteriia</taxon>
        <taxon>Flavobacteriales</taxon>
        <taxon>Weeksellaceae</taxon>
        <taxon>Chryseobacterium group</taxon>
        <taxon>Chryseobacterium</taxon>
    </lineage>
</organism>
<evidence type="ECO:0000313" key="6">
    <source>
        <dbReference type="EMBL" id="ROH99791.1"/>
    </source>
</evidence>
<comment type="caution">
    <text evidence="6">The sequence shown here is derived from an EMBL/GenBank/DDBJ whole genome shotgun (WGS) entry which is preliminary data.</text>
</comment>
<name>A0A3N0W411_9FLAO</name>
<dbReference type="GO" id="GO:0005886">
    <property type="term" value="C:plasma membrane"/>
    <property type="evidence" value="ECO:0007669"/>
    <property type="project" value="TreeGrafter"/>
</dbReference>
<reference evidence="6 8" key="1">
    <citation type="submission" date="2018-11" db="EMBL/GenBank/DDBJ databases">
        <title>Proposal to divide the Flavobacteriaceae and reorganize its genera based on Amino Acid Identity values calculated from whole genome sequences.</title>
        <authorList>
            <person name="Nicholson A.C."/>
            <person name="Gulvik C.A."/>
            <person name="Whitney A.M."/>
            <person name="Humrighouse B.W."/>
            <person name="Bell M."/>
            <person name="Holmes B."/>
            <person name="Steigerwalt A."/>
            <person name="Villarma A."/>
            <person name="Sheth M."/>
            <person name="Batra D."/>
            <person name="Pryor J."/>
            <person name="Bernardet J.-F."/>
            <person name="Hugo C."/>
            <person name="Kampfer P."/>
            <person name="Newman J."/>
            <person name="Mcquiston J.R."/>
        </authorList>
    </citation>
    <scope>NUCLEOTIDE SEQUENCE [LARGE SCALE GENOMIC DNA]</scope>
    <source>
        <strain evidence="6 8">DSM 15235</strain>
    </source>
</reference>
<evidence type="ECO:0000256" key="5">
    <source>
        <dbReference type="SAM" id="Phobius"/>
    </source>
</evidence>
<feature type="transmembrane region" description="Helical" evidence="5">
    <location>
        <begin position="218"/>
        <end position="242"/>
    </location>
</feature>
<dbReference type="Proteomes" id="UP000269375">
    <property type="component" value="Unassembled WGS sequence"/>
</dbReference>
<dbReference type="PANTHER" id="PTHR10283">
    <property type="entry name" value="SOLUTE CARRIER FAMILY 13 MEMBER"/>
    <property type="match status" value="1"/>
</dbReference>
<dbReference type="GO" id="GO:0008514">
    <property type="term" value="F:organic anion transmembrane transporter activity"/>
    <property type="evidence" value="ECO:0007669"/>
    <property type="project" value="UniProtKB-ARBA"/>
</dbReference>
<feature type="transmembrane region" description="Helical" evidence="5">
    <location>
        <begin position="12"/>
        <end position="32"/>
    </location>
</feature>
<dbReference type="EMBL" id="RJTX01000001">
    <property type="protein sequence ID" value="ROH99791.1"/>
    <property type="molecule type" value="Genomic_DNA"/>
</dbReference>
<evidence type="ECO:0000313" key="8">
    <source>
        <dbReference type="Proteomes" id="UP000269375"/>
    </source>
</evidence>
<dbReference type="Pfam" id="PF00939">
    <property type="entry name" value="Na_sulph_symp"/>
    <property type="match status" value="1"/>
</dbReference>
<keyword evidence="4 5" id="KW-0472">Membrane</keyword>
<dbReference type="PANTHER" id="PTHR10283:SF82">
    <property type="entry name" value="SOLUTE CARRIER FAMILY 13 MEMBER 2"/>
    <property type="match status" value="1"/>
</dbReference>
<comment type="subcellular location">
    <subcellularLocation>
        <location evidence="1">Membrane</location>
        <topology evidence="1">Multi-pass membrane protein</topology>
    </subcellularLocation>
</comment>
<feature type="transmembrane region" description="Helical" evidence="5">
    <location>
        <begin position="87"/>
        <end position="104"/>
    </location>
</feature>
<dbReference type="NCBIfam" id="TIGR00785">
    <property type="entry name" value="dass"/>
    <property type="match status" value="1"/>
</dbReference>
<keyword evidence="9" id="KW-1185">Reference proteome</keyword>
<evidence type="ECO:0000256" key="2">
    <source>
        <dbReference type="ARBA" id="ARBA00022692"/>
    </source>
</evidence>
<feature type="transmembrane region" description="Helical" evidence="5">
    <location>
        <begin position="296"/>
        <end position="316"/>
    </location>
</feature>
<gene>
    <name evidence="7" type="ORF">BCF50_1057</name>
    <name evidence="6" type="ORF">EGI05_02585</name>
</gene>
<evidence type="ECO:0000256" key="3">
    <source>
        <dbReference type="ARBA" id="ARBA00022989"/>
    </source>
</evidence>
<keyword evidence="3 5" id="KW-1133">Transmembrane helix</keyword>
<dbReference type="OrthoDB" id="9766267at2"/>
<feature type="transmembrane region" description="Helical" evidence="5">
    <location>
        <begin position="271"/>
        <end position="290"/>
    </location>
</feature>
<dbReference type="InterPro" id="IPR001898">
    <property type="entry name" value="SLC13A/DASS"/>
</dbReference>
<evidence type="ECO:0000313" key="9">
    <source>
        <dbReference type="Proteomes" id="UP000295709"/>
    </source>
</evidence>
<feature type="transmembrane region" description="Helical" evidence="5">
    <location>
        <begin position="367"/>
        <end position="390"/>
    </location>
</feature>
<dbReference type="RefSeq" id="WP_123261500.1">
    <property type="nucleotide sequence ID" value="NZ_RJTX01000001.1"/>
</dbReference>
<dbReference type="EMBL" id="SOQW01000001">
    <property type="protein sequence ID" value="TDX95280.1"/>
    <property type="molecule type" value="Genomic_DNA"/>
</dbReference>
<evidence type="ECO:0000256" key="4">
    <source>
        <dbReference type="ARBA" id="ARBA00023136"/>
    </source>
</evidence>
<dbReference type="Proteomes" id="UP000295709">
    <property type="component" value="Unassembled WGS sequence"/>
</dbReference>
<feature type="transmembrane region" description="Helical" evidence="5">
    <location>
        <begin position="175"/>
        <end position="194"/>
    </location>
</feature>
<evidence type="ECO:0000256" key="1">
    <source>
        <dbReference type="ARBA" id="ARBA00004141"/>
    </source>
</evidence>
<reference evidence="7 9" key="2">
    <citation type="submission" date="2019-03" db="EMBL/GenBank/DDBJ databases">
        <title>Genomic Encyclopedia of Archaeal and Bacterial Type Strains, Phase II (KMG-II): from individual species to whole genera.</title>
        <authorList>
            <person name="Goeker M."/>
        </authorList>
    </citation>
    <scope>NUCLEOTIDE SEQUENCE [LARGE SCALE GENOMIC DNA]</scope>
    <source>
        <strain evidence="7 9">DSM 15235</strain>
    </source>
</reference>
<keyword evidence="2 5" id="KW-0812">Transmembrane</keyword>
<dbReference type="AlphaFoldDB" id="A0A3N0W411"/>
<protein>
    <submittedName>
        <fullName evidence="6">DASS family sodium-coupled anion symporter</fullName>
    </submittedName>
    <submittedName>
        <fullName evidence="7">Sodium-dependent dicarboxylate transporter 2/3/5</fullName>
    </submittedName>
</protein>
<proteinExistence type="predicted"/>
<feature type="transmembrane region" description="Helical" evidence="5">
    <location>
        <begin position="39"/>
        <end position="67"/>
    </location>
</feature>
<feature type="transmembrane region" description="Helical" evidence="5">
    <location>
        <begin position="459"/>
        <end position="479"/>
    </location>
</feature>
<evidence type="ECO:0000313" key="7">
    <source>
        <dbReference type="EMBL" id="TDX95280.1"/>
    </source>
</evidence>
<feature type="transmembrane region" description="Helical" evidence="5">
    <location>
        <begin position="422"/>
        <end position="447"/>
    </location>
</feature>
<sequence length="487" mass="53857">MSTHLQLSHKKIGLILGFSLSVLSFIINPFILSYRANQVLSIAVLMIIWWVFEAVPMAVTALLPVILFPVLGITSLKEAAENYADPIVFLFMGGFFIALAIEKWNLHQRIALGIIRVTGTNGDRIILGFIMATGFLSLWLSNTATTMMMYPLAVSVIHVIQNHNKNAKNIKNFSLALMLSIAYASNFAIGTVIATPPNVAYAGYIEDRFDYTISFSDWMILFLPLTVFLLLLLYGILVKIVYPNNIRYSKEASNAIKKAQLQLGLMSKPEVRVLFIFILTVVLWITKDIVNAWQSYILLDDTAIGMLGGILLFLIPSGQKTEGETERLMSWPDVRNMAWDILLLFGGGIALADALEKSQLLHELASGLRLISTDNLFLLILIVTAISVFLSEIISNLALVIILSPVVTSLALSLQINPLLLGIPMTLSASCASMLPMGTPPNAIIFAKSKMKIRYMMKTGLILDIVCIIIISLVCWLFIPMMPGMKL</sequence>
<dbReference type="GO" id="GO:1905039">
    <property type="term" value="P:carboxylic acid transmembrane transport"/>
    <property type="evidence" value="ECO:0007669"/>
    <property type="project" value="UniProtKB-ARBA"/>
</dbReference>
<feature type="transmembrane region" description="Helical" evidence="5">
    <location>
        <begin position="147"/>
        <end position="163"/>
    </location>
</feature>
<accession>A0A3N0W411</accession>
<feature type="transmembrane region" description="Helical" evidence="5">
    <location>
        <begin position="397"/>
        <end position="416"/>
    </location>
</feature>